<dbReference type="GO" id="GO:0015930">
    <property type="term" value="F:glutamate synthase activity"/>
    <property type="evidence" value="ECO:0007669"/>
    <property type="project" value="InterPro"/>
</dbReference>
<comment type="similarity">
    <text evidence="1">Belongs to the glutamate synthase family.</text>
</comment>
<dbReference type="EMBL" id="KZ309449">
    <property type="protein sequence ID" value="KAG8238838.1"/>
    <property type="molecule type" value="Genomic_DNA"/>
</dbReference>
<dbReference type="InterPro" id="IPR013785">
    <property type="entry name" value="Aldolase_TIM"/>
</dbReference>
<evidence type="ECO:0000313" key="5">
    <source>
        <dbReference type="EMBL" id="KAG8238838.1"/>
    </source>
</evidence>
<dbReference type="InterPro" id="IPR006982">
    <property type="entry name" value="Glu_synth_centr_N"/>
</dbReference>
<dbReference type="Pfam" id="PF04898">
    <property type="entry name" value="Glu_syn_central"/>
    <property type="match status" value="1"/>
</dbReference>
<reference evidence="5" key="2">
    <citation type="submission" date="2017-10" db="EMBL/GenBank/DDBJ databases">
        <title>Ladona fulva Genome sequencing and assembly.</title>
        <authorList>
            <person name="Murali S."/>
            <person name="Richards S."/>
            <person name="Bandaranaike D."/>
            <person name="Bellair M."/>
            <person name="Blankenburg K."/>
            <person name="Chao H."/>
            <person name="Dinh H."/>
            <person name="Doddapaneni H."/>
            <person name="Dugan-Rocha S."/>
            <person name="Elkadiri S."/>
            <person name="Gnanaolivu R."/>
            <person name="Hernandez B."/>
            <person name="Skinner E."/>
            <person name="Javaid M."/>
            <person name="Lee S."/>
            <person name="Li M."/>
            <person name="Ming W."/>
            <person name="Munidasa M."/>
            <person name="Muniz J."/>
            <person name="Nguyen L."/>
            <person name="Hughes D."/>
            <person name="Osuji N."/>
            <person name="Pu L.-L."/>
            <person name="Puazo M."/>
            <person name="Qu C."/>
            <person name="Quiroz J."/>
            <person name="Raj R."/>
            <person name="Weissenberger G."/>
            <person name="Xin Y."/>
            <person name="Zou X."/>
            <person name="Han Y."/>
            <person name="Worley K."/>
            <person name="Muzny D."/>
            <person name="Gibbs R."/>
        </authorList>
    </citation>
    <scope>NUCLEOTIDE SEQUENCE</scope>
    <source>
        <strain evidence="5">Sampled in the wild</strain>
    </source>
</reference>
<evidence type="ECO:0000313" key="6">
    <source>
        <dbReference type="Proteomes" id="UP000792457"/>
    </source>
</evidence>
<dbReference type="PANTHER" id="PTHR43100">
    <property type="entry name" value="GLUTAMATE SYNTHASE [NADPH] SMALL CHAIN"/>
    <property type="match status" value="1"/>
</dbReference>
<feature type="domain" description="Glutamate synthase" evidence="3">
    <location>
        <begin position="106"/>
        <end position="159"/>
    </location>
</feature>
<dbReference type="InterPro" id="IPR029055">
    <property type="entry name" value="Ntn_hydrolases_N"/>
</dbReference>
<feature type="domain" description="Glutamate synthase central-N" evidence="4">
    <location>
        <begin position="1"/>
        <end position="91"/>
    </location>
</feature>
<dbReference type="PANTHER" id="PTHR43100:SF1">
    <property type="entry name" value="GLUTAMATE SYNTHASE [NADPH] SMALL CHAIN"/>
    <property type="match status" value="1"/>
</dbReference>
<dbReference type="GO" id="GO:0006537">
    <property type="term" value="P:glutamate biosynthetic process"/>
    <property type="evidence" value="ECO:0007669"/>
    <property type="project" value="InterPro"/>
</dbReference>
<name>A0A8K0KR27_LADFU</name>
<dbReference type="SUPFAM" id="SSF51395">
    <property type="entry name" value="FMN-linked oxidoreductases"/>
    <property type="match status" value="2"/>
</dbReference>
<keyword evidence="6" id="KW-1185">Reference proteome</keyword>
<dbReference type="OrthoDB" id="4327079at2759"/>
<dbReference type="AlphaFoldDB" id="A0A8K0KR27"/>
<gene>
    <name evidence="5" type="ORF">J437_LFUL018601</name>
</gene>
<dbReference type="InterPro" id="IPR051394">
    <property type="entry name" value="Glutamate_Synthase"/>
</dbReference>
<protein>
    <recommendedName>
        <fullName evidence="7">Glutamate synthase</fullName>
    </recommendedName>
</protein>
<dbReference type="InterPro" id="IPR017932">
    <property type="entry name" value="GATase_2_dom"/>
</dbReference>
<dbReference type="Proteomes" id="UP000792457">
    <property type="component" value="Unassembled WGS sequence"/>
</dbReference>
<evidence type="ECO:0000259" key="2">
    <source>
        <dbReference type="Pfam" id="PF00310"/>
    </source>
</evidence>
<dbReference type="Pfam" id="PF00310">
    <property type="entry name" value="GATase_2"/>
    <property type="match status" value="1"/>
</dbReference>
<dbReference type="SUPFAM" id="SSF56235">
    <property type="entry name" value="N-terminal nucleophile aminohydrolases (Ntn hydrolases)"/>
    <property type="match status" value="1"/>
</dbReference>
<organism evidence="5 6">
    <name type="scientific">Ladona fulva</name>
    <name type="common">Scarce chaser dragonfly</name>
    <name type="synonym">Libellula fulva</name>
    <dbReference type="NCBI Taxonomy" id="123851"/>
    <lineage>
        <taxon>Eukaryota</taxon>
        <taxon>Metazoa</taxon>
        <taxon>Ecdysozoa</taxon>
        <taxon>Arthropoda</taxon>
        <taxon>Hexapoda</taxon>
        <taxon>Insecta</taxon>
        <taxon>Pterygota</taxon>
        <taxon>Palaeoptera</taxon>
        <taxon>Odonata</taxon>
        <taxon>Epiprocta</taxon>
        <taxon>Anisoptera</taxon>
        <taxon>Libelluloidea</taxon>
        <taxon>Libellulidae</taxon>
        <taxon>Ladona</taxon>
    </lineage>
</organism>
<comment type="caution">
    <text evidence="5">The sequence shown here is derived from an EMBL/GenBank/DDBJ whole genome shotgun (WGS) entry which is preliminary data.</text>
</comment>
<accession>A0A8K0KR27</accession>
<evidence type="ECO:0008006" key="7">
    <source>
        <dbReference type="Google" id="ProtNLM"/>
    </source>
</evidence>
<dbReference type="InterPro" id="IPR002932">
    <property type="entry name" value="Glu_synthdom"/>
</dbReference>
<reference evidence="5" key="1">
    <citation type="submission" date="2013-04" db="EMBL/GenBank/DDBJ databases">
        <authorList>
            <person name="Qu J."/>
            <person name="Murali S.C."/>
            <person name="Bandaranaike D."/>
            <person name="Bellair M."/>
            <person name="Blankenburg K."/>
            <person name="Chao H."/>
            <person name="Dinh H."/>
            <person name="Doddapaneni H."/>
            <person name="Downs B."/>
            <person name="Dugan-Rocha S."/>
            <person name="Elkadiri S."/>
            <person name="Gnanaolivu R.D."/>
            <person name="Hernandez B."/>
            <person name="Javaid M."/>
            <person name="Jayaseelan J.C."/>
            <person name="Lee S."/>
            <person name="Li M."/>
            <person name="Ming W."/>
            <person name="Munidasa M."/>
            <person name="Muniz J."/>
            <person name="Nguyen L."/>
            <person name="Ongeri F."/>
            <person name="Osuji N."/>
            <person name="Pu L.-L."/>
            <person name="Puazo M."/>
            <person name="Qu C."/>
            <person name="Quiroz J."/>
            <person name="Raj R."/>
            <person name="Weissenberger G."/>
            <person name="Xin Y."/>
            <person name="Zou X."/>
            <person name="Han Y."/>
            <person name="Richards S."/>
            <person name="Worley K."/>
            <person name="Muzny D."/>
            <person name="Gibbs R."/>
        </authorList>
    </citation>
    <scope>NUCLEOTIDE SEQUENCE</scope>
    <source>
        <strain evidence="5">Sampled in the wild</strain>
    </source>
</reference>
<evidence type="ECO:0000256" key="1">
    <source>
        <dbReference type="ARBA" id="ARBA00009716"/>
    </source>
</evidence>
<feature type="domain" description="Glutamine amidotransferase type-2" evidence="2">
    <location>
        <begin position="365"/>
        <end position="437"/>
    </location>
</feature>
<evidence type="ECO:0000259" key="3">
    <source>
        <dbReference type="Pfam" id="PF01645"/>
    </source>
</evidence>
<dbReference type="Pfam" id="PF01645">
    <property type="entry name" value="Glu_synthase"/>
    <property type="match status" value="1"/>
</dbReference>
<dbReference type="Gene3D" id="3.20.20.70">
    <property type="entry name" value="Aldolase class I"/>
    <property type="match status" value="3"/>
</dbReference>
<proteinExistence type="inferred from homology"/>
<evidence type="ECO:0000259" key="4">
    <source>
        <dbReference type="Pfam" id="PF04898"/>
    </source>
</evidence>
<sequence length="453" mass="51097">MGNDAPLACLSQFQPLIYEYFKQLFAQVTNPPIDPFRERVVMSLACPIGPEQNILEPSAKQCHRIFLQHPILSLDDLEVLRENTHRGWKTYYSIKSGENEDRYLNQEPENNRRSAIKQVASGRFGVTSSYLAHADDLQIKMAQGAKPGEGGELPGYKNYSAAMERGIAKVMAKMGISTLQSYKGAQIFEAVGLSEEVIHRCFRGTPSRIGGVTFEMIAQDSYERHMLAYAEHHKDMLVLRNPGFFHWRAGGERHINEPLGIANLQEAAVNKSKNAYDKFRESTMNSLRACTLRGQLDIVSSDKPVDLSEVEPASEIVKRFATGAMSFGSISLEAHQTLAIAMNRIGGKSNTGEGGMNNNFWIYLRNGLRPSRFYVMKDNIMVMASEVGVYDTAPDNVILKSRLKPGRMLLVDTKEKTIIQDVELKLHIARSRPHQEWLKEEVRMEENIFIKIN</sequence>